<dbReference type="InterPro" id="IPR001254">
    <property type="entry name" value="Trypsin_dom"/>
</dbReference>
<proteinExistence type="inferred from homology"/>
<reference evidence="5 6" key="1">
    <citation type="submission" date="2023-12" db="EMBL/GenBank/DDBJ databases">
        <title>novel species in genus Nocarida.</title>
        <authorList>
            <person name="Li Z."/>
        </authorList>
    </citation>
    <scope>NUCLEOTIDE SEQUENCE [LARGE SCALE GENOMIC DNA]</scope>
    <source>
        <strain evidence="5 6">CDC186</strain>
    </source>
</reference>
<dbReference type="Proteomes" id="UP001348098">
    <property type="component" value="Unassembled WGS sequence"/>
</dbReference>
<dbReference type="InterPro" id="IPR043504">
    <property type="entry name" value="Peptidase_S1_PA_chymotrypsin"/>
</dbReference>
<feature type="chain" id="PRO_5046237028" evidence="3">
    <location>
        <begin position="30"/>
        <end position="251"/>
    </location>
</feature>
<keyword evidence="5" id="KW-0378">Hydrolase</keyword>
<comment type="similarity">
    <text evidence="1">Belongs to the peptidase S1 family.</text>
</comment>
<evidence type="ECO:0000256" key="3">
    <source>
        <dbReference type="SAM" id="SignalP"/>
    </source>
</evidence>
<protein>
    <submittedName>
        <fullName evidence="5">Serine protease</fullName>
    </submittedName>
</protein>
<evidence type="ECO:0000259" key="4">
    <source>
        <dbReference type="PROSITE" id="PS50240"/>
    </source>
</evidence>
<gene>
    <name evidence="5" type="ORF">U3653_14010</name>
</gene>
<evidence type="ECO:0000313" key="5">
    <source>
        <dbReference type="EMBL" id="MEB3511138.1"/>
    </source>
</evidence>
<sequence>MRFPRRRRAAALTALTVLLGLTLPAPASAIVGGAEATTAEYPWLAAIGTPLFLTRASGQFCGGALIAPDRVVTTAHCVALAQTLAQTLTVTFGRDDLRGNDGKTVRVRDIRIHPGFRATVLNMTTAYHDDVAILTLDEPQPGPAITVAAPASGTATILGWGATSETDEANTRLRAANLPLATDGECVTAYGPAFDPSTMLCAGTPTADTAQYDSGGPLLVDGHLAGLTSWGVGAARPGFPTVYTRLSSPDF</sequence>
<evidence type="ECO:0000256" key="2">
    <source>
        <dbReference type="ARBA" id="ARBA00023157"/>
    </source>
</evidence>
<dbReference type="GO" id="GO:0006508">
    <property type="term" value="P:proteolysis"/>
    <property type="evidence" value="ECO:0007669"/>
    <property type="project" value="UniProtKB-KW"/>
</dbReference>
<dbReference type="Pfam" id="PF00089">
    <property type="entry name" value="Trypsin"/>
    <property type="match status" value="1"/>
</dbReference>
<name>A0ABU6AUH7_9NOCA</name>
<dbReference type="Gene3D" id="2.40.10.10">
    <property type="entry name" value="Trypsin-like serine proteases"/>
    <property type="match status" value="1"/>
</dbReference>
<organism evidence="5 6">
    <name type="scientific">Nocardia implantans</name>
    <dbReference type="NCBI Taxonomy" id="3108168"/>
    <lineage>
        <taxon>Bacteria</taxon>
        <taxon>Bacillati</taxon>
        <taxon>Actinomycetota</taxon>
        <taxon>Actinomycetes</taxon>
        <taxon>Mycobacteriales</taxon>
        <taxon>Nocardiaceae</taxon>
        <taxon>Nocardia</taxon>
    </lineage>
</organism>
<dbReference type="GO" id="GO:0008233">
    <property type="term" value="F:peptidase activity"/>
    <property type="evidence" value="ECO:0007669"/>
    <property type="project" value="UniProtKB-KW"/>
</dbReference>
<dbReference type="PRINTS" id="PR00722">
    <property type="entry name" value="CHYMOTRYPSIN"/>
</dbReference>
<dbReference type="InterPro" id="IPR001314">
    <property type="entry name" value="Peptidase_S1A"/>
</dbReference>
<dbReference type="SUPFAM" id="SSF50494">
    <property type="entry name" value="Trypsin-like serine proteases"/>
    <property type="match status" value="1"/>
</dbReference>
<dbReference type="PANTHER" id="PTHR24276">
    <property type="entry name" value="POLYSERASE-RELATED"/>
    <property type="match status" value="1"/>
</dbReference>
<dbReference type="SMART" id="SM00020">
    <property type="entry name" value="Tryp_SPc"/>
    <property type="match status" value="1"/>
</dbReference>
<dbReference type="PANTHER" id="PTHR24276:SF98">
    <property type="entry name" value="FI18310P1-RELATED"/>
    <property type="match status" value="1"/>
</dbReference>
<dbReference type="CDD" id="cd00190">
    <property type="entry name" value="Tryp_SPc"/>
    <property type="match status" value="1"/>
</dbReference>
<dbReference type="RefSeq" id="WP_195080166.1">
    <property type="nucleotide sequence ID" value="NZ_JAYESH010000002.1"/>
</dbReference>
<evidence type="ECO:0000313" key="6">
    <source>
        <dbReference type="Proteomes" id="UP001348098"/>
    </source>
</evidence>
<comment type="caution">
    <text evidence="5">The sequence shown here is derived from an EMBL/GenBank/DDBJ whole genome shotgun (WGS) entry which is preliminary data.</text>
</comment>
<keyword evidence="5" id="KW-0645">Protease</keyword>
<dbReference type="PROSITE" id="PS50240">
    <property type="entry name" value="TRYPSIN_DOM"/>
    <property type="match status" value="1"/>
</dbReference>
<dbReference type="EMBL" id="JAYKYQ010000005">
    <property type="protein sequence ID" value="MEB3511138.1"/>
    <property type="molecule type" value="Genomic_DNA"/>
</dbReference>
<keyword evidence="3" id="KW-0732">Signal</keyword>
<accession>A0ABU6AUH7</accession>
<keyword evidence="6" id="KW-1185">Reference proteome</keyword>
<evidence type="ECO:0000256" key="1">
    <source>
        <dbReference type="ARBA" id="ARBA00007664"/>
    </source>
</evidence>
<dbReference type="InterPro" id="IPR050430">
    <property type="entry name" value="Peptidase_S1"/>
</dbReference>
<keyword evidence="2" id="KW-1015">Disulfide bond</keyword>
<feature type="signal peptide" evidence="3">
    <location>
        <begin position="1"/>
        <end position="29"/>
    </location>
</feature>
<dbReference type="InterPro" id="IPR009003">
    <property type="entry name" value="Peptidase_S1_PA"/>
</dbReference>
<feature type="domain" description="Peptidase S1" evidence="4">
    <location>
        <begin position="30"/>
        <end position="251"/>
    </location>
</feature>